<feature type="chain" id="PRO_5026236630" evidence="5">
    <location>
        <begin position="26"/>
        <end position="475"/>
    </location>
</feature>
<dbReference type="CDD" id="cd16027">
    <property type="entry name" value="SGSH"/>
    <property type="match status" value="1"/>
</dbReference>
<dbReference type="Proteomes" id="UP000428260">
    <property type="component" value="Chromosome"/>
</dbReference>
<gene>
    <name evidence="7" type="ORF">GM418_07285</name>
</gene>
<dbReference type="KEGG" id="mcos:GM418_07285"/>
<organism evidence="7 8">
    <name type="scientific">Maribellus comscasis</name>
    <dbReference type="NCBI Taxonomy" id="2681766"/>
    <lineage>
        <taxon>Bacteria</taxon>
        <taxon>Pseudomonadati</taxon>
        <taxon>Bacteroidota</taxon>
        <taxon>Bacteroidia</taxon>
        <taxon>Marinilabiliales</taxon>
        <taxon>Prolixibacteraceae</taxon>
        <taxon>Maribellus</taxon>
    </lineage>
</organism>
<keyword evidence="5" id="KW-0732">Signal</keyword>
<keyword evidence="8" id="KW-1185">Reference proteome</keyword>
<feature type="signal peptide" evidence="5">
    <location>
        <begin position="1"/>
        <end position="25"/>
    </location>
</feature>
<dbReference type="InterPro" id="IPR050738">
    <property type="entry name" value="Sulfatase"/>
</dbReference>
<dbReference type="Pfam" id="PF00884">
    <property type="entry name" value="Sulfatase"/>
    <property type="match status" value="1"/>
</dbReference>
<evidence type="ECO:0000313" key="7">
    <source>
        <dbReference type="EMBL" id="QGY43468.1"/>
    </source>
</evidence>
<dbReference type="InterPro" id="IPR000917">
    <property type="entry name" value="Sulfatase_N"/>
</dbReference>
<dbReference type="InterPro" id="IPR017850">
    <property type="entry name" value="Alkaline_phosphatase_core_sf"/>
</dbReference>
<sequence length="475" mass="53973">MQNSLKNKLFTLVGVSLILCLGVRAQDKPNFVFIIADDIGWNDIGCYGNSVVKTPNIDKLASEGLQFTNAFLTASSCSPSRCSIISGKYPHSNGAAELHTPLPGTEIPFPLLLKENGYYTAQAGKWHLGTNAHRAFDRFTDENGYNNGNGGEDNWVRFLKERPKDQPFFFWYASYDAHRAWGADDFHITHNPENVQVPVFFSDTPETRQDIASYYNEIARFDFFIGEVRKELERQKVIDNTIIIVMSDNGRPFPRCKTRVYDSGMKTPFIVYWPNGIKDLGVLAKGLVSAVDIAPTILELAQVEIPSDYQGISFVSTLKNPSNETRTVVYSEHNWHDYEAYERMVRTKDLLFVLNERPNLTNCGPADSKRSPTQYSLNKVRDEGKLTPAQADIFVSPRPRVELFDVKKDPLQLINVASLPSYSKHLKEMKKLLKNWQHNTRDSAPDNLTPDWYDRETGEALDIERQRGIMPGVYK</sequence>
<dbReference type="InterPro" id="IPR024607">
    <property type="entry name" value="Sulfatase_CS"/>
</dbReference>
<accession>A0A6I6JQW9</accession>
<evidence type="ECO:0000256" key="3">
    <source>
        <dbReference type="ARBA" id="ARBA00022801"/>
    </source>
</evidence>
<keyword evidence="3 7" id="KW-0378">Hydrolase</keyword>
<dbReference type="PANTHER" id="PTHR42693:SF53">
    <property type="entry name" value="ENDO-4-O-SULFATASE"/>
    <property type="match status" value="1"/>
</dbReference>
<evidence type="ECO:0000256" key="4">
    <source>
        <dbReference type="ARBA" id="ARBA00022837"/>
    </source>
</evidence>
<proteinExistence type="inferred from homology"/>
<dbReference type="EMBL" id="CP046401">
    <property type="protein sequence ID" value="QGY43468.1"/>
    <property type="molecule type" value="Genomic_DNA"/>
</dbReference>
<evidence type="ECO:0000256" key="5">
    <source>
        <dbReference type="SAM" id="SignalP"/>
    </source>
</evidence>
<keyword evidence="4" id="KW-0106">Calcium</keyword>
<evidence type="ECO:0000256" key="2">
    <source>
        <dbReference type="ARBA" id="ARBA00022723"/>
    </source>
</evidence>
<dbReference type="PANTHER" id="PTHR42693">
    <property type="entry name" value="ARYLSULFATASE FAMILY MEMBER"/>
    <property type="match status" value="1"/>
</dbReference>
<keyword evidence="7" id="KW-0808">Transferase</keyword>
<evidence type="ECO:0000259" key="6">
    <source>
        <dbReference type="Pfam" id="PF00884"/>
    </source>
</evidence>
<dbReference type="GO" id="GO:0046872">
    <property type="term" value="F:metal ion binding"/>
    <property type="evidence" value="ECO:0007669"/>
    <property type="project" value="UniProtKB-KW"/>
</dbReference>
<dbReference type="SUPFAM" id="SSF53649">
    <property type="entry name" value="Alkaline phosphatase-like"/>
    <property type="match status" value="1"/>
</dbReference>
<comment type="similarity">
    <text evidence="1">Belongs to the sulfatase family.</text>
</comment>
<feature type="domain" description="Sulfatase N-terminal" evidence="6">
    <location>
        <begin position="29"/>
        <end position="302"/>
    </location>
</feature>
<reference evidence="7 8" key="1">
    <citation type="submission" date="2019-11" db="EMBL/GenBank/DDBJ databases">
        <authorList>
            <person name="Zheng R.K."/>
            <person name="Sun C.M."/>
        </authorList>
    </citation>
    <scope>NUCLEOTIDE SEQUENCE [LARGE SCALE GENOMIC DNA]</scope>
    <source>
        <strain evidence="7 8">WC007</strain>
    </source>
</reference>
<dbReference type="AlphaFoldDB" id="A0A6I6JQW9"/>
<evidence type="ECO:0000313" key="8">
    <source>
        <dbReference type="Proteomes" id="UP000428260"/>
    </source>
</evidence>
<dbReference type="Gene3D" id="3.40.720.10">
    <property type="entry name" value="Alkaline Phosphatase, subunit A"/>
    <property type="match status" value="1"/>
</dbReference>
<protein>
    <submittedName>
        <fullName evidence="7">Sulfatase-like hydrolase/transferase</fullName>
    </submittedName>
</protein>
<dbReference type="PROSITE" id="PS00149">
    <property type="entry name" value="SULFATASE_2"/>
    <property type="match status" value="1"/>
</dbReference>
<dbReference type="GO" id="GO:0004065">
    <property type="term" value="F:arylsulfatase activity"/>
    <property type="evidence" value="ECO:0007669"/>
    <property type="project" value="TreeGrafter"/>
</dbReference>
<evidence type="ECO:0000256" key="1">
    <source>
        <dbReference type="ARBA" id="ARBA00008779"/>
    </source>
</evidence>
<dbReference type="GO" id="GO:0016740">
    <property type="term" value="F:transferase activity"/>
    <property type="evidence" value="ECO:0007669"/>
    <property type="project" value="UniProtKB-KW"/>
</dbReference>
<name>A0A6I6JQW9_9BACT</name>
<keyword evidence="2" id="KW-0479">Metal-binding</keyword>